<proteinExistence type="inferred from homology"/>
<evidence type="ECO:0000313" key="9">
    <source>
        <dbReference type="Proteomes" id="UP001519307"/>
    </source>
</evidence>
<keyword evidence="1 5" id="KW-0963">Cytoplasm</keyword>
<evidence type="ECO:0000313" key="8">
    <source>
        <dbReference type="EMBL" id="MBP2031639.1"/>
    </source>
</evidence>
<evidence type="ECO:0000259" key="6">
    <source>
        <dbReference type="Pfam" id="PF01782"/>
    </source>
</evidence>
<feature type="domain" description="RimM N-terminal" evidence="6">
    <location>
        <begin position="6"/>
        <end position="84"/>
    </location>
</feature>
<dbReference type="Gene3D" id="2.40.30.60">
    <property type="entry name" value="RimM"/>
    <property type="match status" value="1"/>
</dbReference>
<comment type="subunit">
    <text evidence="5">Binds ribosomal protein uS19.</text>
</comment>
<dbReference type="InterPro" id="IPR011961">
    <property type="entry name" value="RimM"/>
</dbReference>
<keyword evidence="3 5" id="KW-0698">rRNA processing</keyword>
<comment type="domain">
    <text evidence="5">The PRC barrel domain binds ribosomal protein uS19.</text>
</comment>
<evidence type="ECO:0000256" key="5">
    <source>
        <dbReference type="HAMAP-Rule" id="MF_00014"/>
    </source>
</evidence>
<evidence type="ECO:0000256" key="4">
    <source>
        <dbReference type="ARBA" id="ARBA00023186"/>
    </source>
</evidence>
<comment type="caution">
    <text evidence="8">The sequence shown here is derived from an EMBL/GenBank/DDBJ whole genome shotgun (WGS) entry which is preliminary data.</text>
</comment>
<dbReference type="HAMAP" id="MF_00014">
    <property type="entry name" value="Ribosome_mat_RimM"/>
    <property type="match status" value="1"/>
</dbReference>
<evidence type="ECO:0000256" key="3">
    <source>
        <dbReference type="ARBA" id="ARBA00022552"/>
    </source>
</evidence>
<dbReference type="Pfam" id="PF01782">
    <property type="entry name" value="RimM"/>
    <property type="match status" value="1"/>
</dbReference>
<comment type="subcellular location">
    <subcellularLocation>
        <location evidence="5">Cytoplasm</location>
    </subcellularLocation>
</comment>
<gene>
    <name evidence="5" type="primary">rimM</name>
    <name evidence="8" type="ORF">J2Z42_000304</name>
</gene>
<dbReference type="EMBL" id="JAGGLM010000001">
    <property type="protein sequence ID" value="MBP2031639.1"/>
    <property type="molecule type" value="Genomic_DNA"/>
</dbReference>
<dbReference type="RefSeq" id="WP_209700587.1">
    <property type="nucleotide sequence ID" value="NZ_JAGGLM010000001.1"/>
</dbReference>
<keyword evidence="2 5" id="KW-0690">Ribosome biogenesis</keyword>
<protein>
    <recommendedName>
        <fullName evidence="5">Ribosome maturation factor RimM</fullName>
    </recommendedName>
</protein>
<dbReference type="NCBIfam" id="TIGR02273">
    <property type="entry name" value="16S_RimM"/>
    <property type="match status" value="1"/>
</dbReference>
<evidence type="ECO:0000259" key="7">
    <source>
        <dbReference type="Pfam" id="PF05239"/>
    </source>
</evidence>
<dbReference type="PANTHER" id="PTHR33692">
    <property type="entry name" value="RIBOSOME MATURATION FACTOR RIMM"/>
    <property type="match status" value="1"/>
</dbReference>
<dbReference type="PANTHER" id="PTHR33692:SF1">
    <property type="entry name" value="RIBOSOME MATURATION FACTOR RIMM"/>
    <property type="match status" value="1"/>
</dbReference>
<dbReference type="SUPFAM" id="SSF50346">
    <property type="entry name" value="PRC-barrel domain"/>
    <property type="match status" value="1"/>
</dbReference>
<dbReference type="InterPro" id="IPR009000">
    <property type="entry name" value="Transl_B-barrel_sf"/>
</dbReference>
<dbReference type="Pfam" id="PF05239">
    <property type="entry name" value="PRC"/>
    <property type="match status" value="1"/>
</dbReference>
<accession>A0ABS4KNM3</accession>
<comment type="function">
    <text evidence="5">An accessory protein needed during the final step in the assembly of 30S ribosomal subunit, possibly for assembly of the head region. Essential for efficient processing of 16S rRNA. May be needed both before and after RbfA during the maturation of 16S rRNA. It has affinity for free ribosomal 30S subunits but not for 70S ribosomes.</text>
</comment>
<dbReference type="InterPro" id="IPR011033">
    <property type="entry name" value="PRC_barrel-like_sf"/>
</dbReference>
<dbReference type="InterPro" id="IPR036976">
    <property type="entry name" value="RimM_N_sf"/>
</dbReference>
<organism evidence="8 9">
    <name type="scientific">Clostridium algifaecis</name>
    <dbReference type="NCBI Taxonomy" id="1472040"/>
    <lineage>
        <taxon>Bacteria</taxon>
        <taxon>Bacillati</taxon>
        <taxon>Bacillota</taxon>
        <taxon>Clostridia</taxon>
        <taxon>Eubacteriales</taxon>
        <taxon>Clostridiaceae</taxon>
        <taxon>Clostridium</taxon>
    </lineage>
</organism>
<evidence type="ECO:0000256" key="2">
    <source>
        <dbReference type="ARBA" id="ARBA00022517"/>
    </source>
</evidence>
<dbReference type="Proteomes" id="UP001519307">
    <property type="component" value="Unassembled WGS sequence"/>
</dbReference>
<comment type="similarity">
    <text evidence="5">Belongs to the RimM family.</text>
</comment>
<reference evidence="8 9" key="1">
    <citation type="submission" date="2021-03" db="EMBL/GenBank/DDBJ databases">
        <title>Genomic Encyclopedia of Type Strains, Phase IV (KMG-IV): sequencing the most valuable type-strain genomes for metagenomic binning, comparative biology and taxonomic classification.</title>
        <authorList>
            <person name="Goeker M."/>
        </authorList>
    </citation>
    <scope>NUCLEOTIDE SEQUENCE [LARGE SCALE GENOMIC DNA]</scope>
    <source>
        <strain evidence="8 9">DSM 28783</strain>
    </source>
</reference>
<dbReference type="InterPro" id="IPR002676">
    <property type="entry name" value="RimM_N"/>
</dbReference>
<dbReference type="InterPro" id="IPR027275">
    <property type="entry name" value="PRC-brl_dom"/>
</dbReference>
<name>A0ABS4KNM3_9CLOT</name>
<keyword evidence="4 5" id="KW-0143">Chaperone</keyword>
<keyword evidence="9" id="KW-1185">Reference proteome</keyword>
<feature type="domain" description="PRC-barrel" evidence="7">
    <location>
        <begin position="91"/>
        <end position="159"/>
    </location>
</feature>
<dbReference type="Gene3D" id="2.30.30.240">
    <property type="entry name" value="PRC-barrel domain"/>
    <property type="match status" value="1"/>
</dbReference>
<dbReference type="SUPFAM" id="SSF50447">
    <property type="entry name" value="Translation proteins"/>
    <property type="match status" value="1"/>
</dbReference>
<sequence length="164" mass="18539">MEEFITIGKIINTHGIKGELKIYPLTDDLKRFKKLKNVYIDGKLKKVIGCKLQSNRVILKIEGIDSIEAAVLYKEKCIQVEREDAVELKEGNYFVSDIIGCSVFDDNGTFYGKIADVISTPNNDVYWIKEGKQLLIPALEGIVLNIDIEKSNVIIKPVSTWMSE</sequence>
<evidence type="ECO:0000256" key="1">
    <source>
        <dbReference type="ARBA" id="ARBA00022490"/>
    </source>
</evidence>